<accession>A0A2G3A5L0</accession>
<evidence type="ECO:0000256" key="1">
    <source>
        <dbReference type="SAM" id="MobiDB-lite"/>
    </source>
</evidence>
<dbReference type="Proteomes" id="UP000222542">
    <property type="component" value="Unassembled WGS sequence"/>
</dbReference>
<keyword evidence="3" id="KW-1185">Reference proteome</keyword>
<organism evidence="2 3">
    <name type="scientific">Capsicum annuum</name>
    <name type="common">Capsicum pepper</name>
    <dbReference type="NCBI Taxonomy" id="4072"/>
    <lineage>
        <taxon>Eukaryota</taxon>
        <taxon>Viridiplantae</taxon>
        <taxon>Streptophyta</taxon>
        <taxon>Embryophyta</taxon>
        <taxon>Tracheophyta</taxon>
        <taxon>Spermatophyta</taxon>
        <taxon>Magnoliopsida</taxon>
        <taxon>eudicotyledons</taxon>
        <taxon>Gunneridae</taxon>
        <taxon>Pentapetalae</taxon>
        <taxon>asterids</taxon>
        <taxon>lamiids</taxon>
        <taxon>Solanales</taxon>
        <taxon>Solanaceae</taxon>
        <taxon>Solanoideae</taxon>
        <taxon>Capsiceae</taxon>
        <taxon>Capsicum</taxon>
    </lineage>
</organism>
<protein>
    <submittedName>
        <fullName evidence="2">Uncharacterized protein</fullName>
    </submittedName>
</protein>
<reference evidence="2 3" key="2">
    <citation type="journal article" date="2017" name="Genome Biol.">
        <title>New reference genome sequences of hot pepper reveal the massive evolution of plant disease-resistance genes by retroduplication.</title>
        <authorList>
            <person name="Kim S."/>
            <person name="Park J."/>
            <person name="Yeom S.I."/>
            <person name="Kim Y.M."/>
            <person name="Seo E."/>
            <person name="Kim K.T."/>
            <person name="Kim M.S."/>
            <person name="Lee J.M."/>
            <person name="Cheong K."/>
            <person name="Shin H.S."/>
            <person name="Kim S.B."/>
            <person name="Han K."/>
            <person name="Lee J."/>
            <person name="Park M."/>
            <person name="Lee H.A."/>
            <person name="Lee H.Y."/>
            <person name="Lee Y."/>
            <person name="Oh S."/>
            <person name="Lee J.H."/>
            <person name="Choi E."/>
            <person name="Choi E."/>
            <person name="Lee S.E."/>
            <person name="Jeon J."/>
            <person name="Kim H."/>
            <person name="Choi G."/>
            <person name="Song H."/>
            <person name="Lee J."/>
            <person name="Lee S.C."/>
            <person name="Kwon J.K."/>
            <person name="Lee H.Y."/>
            <person name="Koo N."/>
            <person name="Hong Y."/>
            <person name="Kim R.W."/>
            <person name="Kang W.H."/>
            <person name="Huh J.H."/>
            <person name="Kang B.C."/>
            <person name="Yang T.J."/>
            <person name="Lee Y.H."/>
            <person name="Bennetzen J.L."/>
            <person name="Choi D."/>
        </authorList>
    </citation>
    <scope>NUCLEOTIDE SEQUENCE [LARGE SCALE GENOMIC DNA]</scope>
    <source>
        <strain evidence="3">cv. CM334</strain>
    </source>
</reference>
<reference evidence="2 3" key="1">
    <citation type="journal article" date="2014" name="Nat. Genet.">
        <title>Genome sequence of the hot pepper provides insights into the evolution of pungency in Capsicum species.</title>
        <authorList>
            <person name="Kim S."/>
            <person name="Park M."/>
            <person name="Yeom S.I."/>
            <person name="Kim Y.M."/>
            <person name="Lee J.M."/>
            <person name="Lee H.A."/>
            <person name="Seo E."/>
            <person name="Choi J."/>
            <person name="Cheong K."/>
            <person name="Kim K.T."/>
            <person name="Jung K."/>
            <person name="Lee G.W."/>
            <person name="Oh S.K."/>
            <person name="Bae C."/>
            <person name="Kim S.B."/>
            <person name="Lee H.Y."/>
            <person name="Kim S.Y."/>
            <person name="Kim M.S."/>
            <person name="Kang B.C."/>
            <person name="Jo Y.D."/>
            <person name="Yang H.B."/>
            <person name="Jeong H.J."/>
            <person name="Kang W.H."/>
            <person name="Kwon J.K."/>
            <person name="Shin C."/>
            <person name="Lim J.Y."/>
            <person name="Park J.H."/>
            <person name="Huh J.H."/>
            <person name="Kim J.S."/>
            <person name="Kim B.D."/>
            <person name="Cohen O."/>
            <person name="Paran I."/>
            <person name="Suh M.C."/>
            <person name="Lee S.B."/>
            <person name="Kim Y.K."/>
            <person name="Shin Y."/>
            <person name="Noh S.J."/>
            <person name="Park J."/>
            <person name="Seo Y.S."/>
            <person name="Kwon S.Y."/>
            <person name="Kim H.A."/>
            <person name="Park J.M."/>
            <person name="Kim H.J."/>
            <person name="Choi S.B."/>
            <person name="Bosland P.W."/>
            <person name="Reeves G."/>
            <person name="Jo S.H."/>
            <person name="Lee B.W."/>
            <person name="Cho H.T."/>
            <person name="Choi H.S."/>
            <person name="Lee M.S."/>
            <person name="Yu Y."/>
            <person name="Do Choi Y."/>
            <person name="Park B.S."/>
            <person name="van Deynze A."/>
            <person name="Ashrafi H."/>
            <person name="Hill T."/>
            <person name="Kim W.T."/>
            <person name="Pai H.S."/>
            <person name="Ahn H.K."/>
            <person name="Yeam I."/>
            <person name="Giovannoni J.J."/>
            <person name="Rose J.K."/>
            <person name="Sorensen I."/>
            <person name="Lee S.J."/>
            <person name="Kim R.W."/>
            <person name="Choi I.Y."/>
            <person name="Choi B.S."/>
            <person name="Lim J.S."/>
            <person name="Lee Y.H."/>
            <person name="Choi D."/>
        </authorList>
    </citation>
    <scope>NUCLEOTIDE SEQUENCE [LARGE SCALE GENOMIC DNA]</scope>
    <source>
        <strain evidence="3">cv. CM334</strain>
    </source>
</reference>
<feature type="compositionally biased region" description="Acidic residues" evidence="1">
    <location>
        <begin position="121"/>
        <end position="139"/>
    </location>
</feature>
<name>A0A2G3A5L0_CAPAN</name>
<dbReference type="AlphaFoldDB" id="A0A2G3A5L0"/>
<gene>
    <name evidence="2" type="ORF">T459_04640</name>
</gene>
<dbReference type="Gramene" id="PHT89527">
    <property type="protein sequence ID" value="PHT89527"/>
    <property type="gene ID" value="T459_04640"/>
</dbReference>
<evidence type="ECO:0000313" key="3">
    <source>
        <dbReference type="Proteomes" id="UP000222542"/>
    </source>
</evidence>
<dbReference type="EMBL" id="AYRZ02000002">
    <property type="protein sequence ID" value="PHT89527.1"/>
    <property type="molecule type" value="Genomic_DNA"/>
</dbReference>
<comment type="caution">
    <text evidence="2">The sequence shown here is derived from an EMBL/GenBank/DDBJ whole genome shotgun (WGS) entry which is preliminary data.</text>
</comment>
<feature type="region of interest" description="Disordered" evidence="1">
    <location>
        <begin position="114"/>
        <end position="139"/>
    </location>
</feature>
<evidence type="ECO:0000313" key="2">
    <source>
        <dbReference type="EMBL" id="PHT89527.1"/>
    </source>
</evidence>
<sequence length="175" mass="19920">MVVTEVVVVDGNYMGAWEEGPNCWRWKSSTKKTLPIPLYRNGSYYDMVRSIIESGELECKPKNIVIRYVMNRRGKIHLTFINNDRHVSLYMLDVAVDGSRPLLRINIIPGSLTIPPPQPTIDEDDSFEDESLDTNPMDSEDDLMELEDLIFSEEGGEDCKLIAQTNHTFSDGTTF</sequence>
<proteinExistence type="predicted"/>